<dbReference type="EMBL" id="JAIWYP010000004">
    <property type="protein sequence ID" value="KAH3836160.1"/>
    <property type="molecule type" value="Genomic_DNA"/>
</dbReference>
<reference evidence="1" key="2">
    <citation type="submission" date="2020-11" db="EMBL/GenBank/DDBJ databases">
        <authorList>
            <person name="McCartney M.A."/>
            <person name="Auch B."/>
            <person name="Kono T."/>
            <person name="Mallez S."/>
            <person name="Becker A."/>
            <person name="Gohl D.M."/>
            <person name="Silverstein K.A.T."/>
            <person name="Koren S."/>
            <person name="Bechman K.B."/>
            <person name="Herman A."/>
            <person name="Abrahante J.E."/>
            <person name="Garbe J."/>
        </authorList>
    </citation>
    <scope>NUCLEOTIDE SEQUENCE</scope>
    <source>
        <strain evidence="1">Duluth1</strain>
        <tissue evidence="1">Whole animal</tissue>
    </source>
</reference>
<protein>
    <submittedName>
        <fullName evidence="1">Uncharacterized protein</fullName>
    </submittedName>
</protein>
<evidence type="ECO:0000313" key="2">
    <source>
        <dbReference type="Proteomes" id="UP000828390"/>
    </source>
</evidence>
<dbReference type="Proteomes" id="UP000828390">
    <property type="component" value="Unassembled WGS sequence"/>
</dbReference>
<comment type="caution">
    <text evidence="1">The sequence shown here is derived from an EMBL/GenBank/DDBJ whole genome shotgun (WGS) entry which is preliminary data.</text>
</comment>
<accession>A0A9D4QN34</accession>
<reference evidence="1" key="1">
    <citation type="journal article" date="2019" name="bioRxiv">
        <title>The Genome of the Zebra Mussel, Dreissena polymorpha: A Resource for Invasive Species Research.</title>
        <authorList>
            <person name="McCartney M.A."/>
            <person name="Auch B."/>
            <person name="Kono T."/>
            <person name="Mallez S."/>
            <person name="Zhang Y."/>
            <person name="Obille A."/>
            <person name="Becker A."/>
            <person name="Abrahante J.E."/>
            <person name="Garbe J."/>
            <person name="Badalamenti J.P."/>
            <person name="Herman A."/>
            <person name="Mangelson H."/>
            <person name="Liachko I."/>
            <person name="Sullivan S."/>
            <person name="Sone E.D."/>
            <person name="Koren S."/>
            <person name="Silverstein K.A.T."/>
            <person name="Beckman K.B."/>
            <person name="Gohl D.M."/>
        </authorList>
    </citation>
    <scope>NUCLEOTIDE SEQUENCE</scope>
    <source>
        <strain evidence="1">Duluth1</strain>
        <tissue evidence="1">Whole animal</tissue>
    </source>
</reference>
<evidence type="ECO:0000313" key="1">
    <source>
        <dbReference type="EMBL" id="KAH3836160.1"/>
    </source>
</evidence>
<sequence>MIQFHEYSLLLQFLVCIPNDVGYPTTSLKHNDGHLVLQVVQDMIHVARRPLHQQTHHGNEVLLVFRQPSLLLGACLLGI</sequence>
<dbReference type="AlphaFoldDB" id="A0A9D4QN34"/>
<keyword evidence="2" id="KW-1185">Reference proteome</keyword>
<gene>
    <name evidence="1" type="ORF">DPMN_109530</name>
</gene>
<organism evidence="1 2">
    <name type="scientific">Dreissena polymorpha</name>
    <name type="common">Zebra mussel</name>
    <name type="synonym">Mytilus polymorpha</name>
    <dbReference type="NCBI Taxonomy" id="45954"/>
    <lineage>
        <taxon>Eukaryota</taxon>
        <taxon>Metazoa</taxon>
        <taxon>Spiralia</taxon>
        <taxon>Lophotrochozoa</taxon>
        <taxon>Mollusca</taxon>
        <taxon>Bivalvia</taxon>
        <taxon>Autobranchia</taxon>
        <taxon>Heteroconchia</taxon>
        <taxon>Euheterodonta</taxon>
        <taxon>Imparidentia</taxon>
        <taxon>Neoheterodontei</taxon>
        <taxon>Myida</taxon>
        <taxon>Dreissenoidea</taxon>
        <taxon>Dreissenidae</taxon>
        <taxon>Dreissena</taxon>
    </lineage>
</organism>
<name>A0A9D4QN34_DREPO</name>
<proteinExistence type="predicted"/>